<comment type="caution">
    <text evidence="1">The sequence shown here is derived from an EMBL/GenBank/DDBJ whole genome shotgun (WGS) entry which is preliminary data.</text>
</comment>
<evidence type="ECO:0000313" key="1">
    <source>
        <dbReference type="EMBL" id="HGY54131.1"/>
    </source>
</evidence>
<evidence type="ECO:0008006" key="2">
    <source>
        <dbReference type="Google" id="ProtNLM"/>
    </source>
</evidence>
<sequence length="225" mass="25232">MRTTSFIILFLWFIAEASFAQANFKLEIGRNTAKLDHSQSDLGFRIGGSYSAYLTDALFLRVGGHYETVHFYAADLKLKMINCYPDNSTYLYAEDLYESNSFLNLSIGAGYRLVLQKNLFFNVSAGLYTALPLSRSASSAKGRFLPSDSTDFDRIKYYSDCNDEGALDTSAGLFGLQAQAELQWRKAVIGFIYAYSINTRSSLGPVKGFNDHLHTFTVSLGYYLF</sequence>
<organism evidence="1">
    <name type="scientific">Caldithrix abyssi</name>
    <dbReference type="NCBI Taxonomy" id="187145"/>
    <lineage>
        <taxon>Bacteria</taxon>
        <taxon>Pseudomonadati</taxon>
        <taxon>Calditrichota</taxon>
        <taxon>Calditrichia</taxon>
        <taxon>Calditrichales</taxon>
        <taxon>Calditrichaceae</taxon>
        <taxon>Caldithrix</taxon>
    </lineage>
</organism>
<reference evidence="1" key="1">
    <citation type="journal article" date="2020" name="mSystems">
        <title>Genome- and Community-Level Interaction Insights into Carbon Utilization and Element Cycling Functions of Hydrothermarchaeota in Hydrothermal Sediment.</title>
        <authorList>
            <person name="Zhou Z."/>
            <person name="Liu Y."/>
            <person name="Xu W."/>
            <person name="Pan J."/>
            <person name="Luo Z.H."/>
            <person name="Li M."/>
        </authorList>
    </citation>
    <scope>NUCLEOTIDE SEQUENCE [LARGE SCALE GENOMIC DNA]</scope>
    <source>
        <strain evidence="1">HyVt-577</strain>
    </source>
</reference>
<dbReference type="EMBL" id="DRQG01000004">
    <property type="protein sequence ID" value="HGY54131.1"/>
    <property type="molecule type" value="Genomic_DNA"/>
</dbReference>
<gene>
    <name evidence="1" type="ORF">ENK44_00380</name>
</gene>
<dbReference type="Proteomes" id="UP000885779">
    <property type="component" value="Unassembled WGS sequence"/>
</dbReference>
<proteinExistence type="predicted"/>
<name>A0A7V4TX78_CALAY</name>
<dbReference type="AlphaFoldDB" id="A0A7V4TX78"/>
<protein>
    <recommendedName>
        <fullName evidence="2">Outer membrane protein beta-barrel domain-containing protein</fullName>
    </recommendedName>
</protein>
<accession>A0A7V4TX78</accession>